<keyword evidence="1" id="KW-0472">Membrane</keyword>
<comment type="caution">
    <text evidence="2">The sequence shown here is derived from an EMBL/GenBank/DDBJ whole genome shotgun (WGS) entry which is preliminary data.</text>
</comment>
<keyword evidence="3" id="KW-1185">Reference proteome</keyword>
<protein>
    <submittedName>
        <fullName evidence="2">Uncharacterized protein</fullName>
    </submittedName>
</protein>
<evidence type="ECO:0000256" key="1">
    <source>
        <dbReference type="SAM" id="Phobius"/>
    </source>
</evidence>
<evidence type="ECO:0000313" key="2">
    <source>
        <dbReference type="EMBL" id="MCG5074070.1"/>
    </source>
</evidence>
<gene>
    <name evidence="2" type="ORF">L5014_11965</name>
</gene>
<organism evidence="2 3">
    <name type="scientific">Paraburkholderia tagetis</name>
    <dbReference type="NCBI Taxonomy" id="2913261"/>
    <lineage>
        <taxon>Bacteria</taxon>
        <taxon>Pseudomonadati</taxon>
        <taxon>Pseudomonadota</taxon>
        <taxon>Betaproteobacteria</taxon>
        <taxon>Burkholderiales</taxon>
        <taxon>Burkholderiaceae</taxon>
        <taxon>Paraburkholderia</taxon>
    </lineage>
</organism>
<dbReference type="RefSeq" id="WP_238463833.1">
    <property type="nucleotide sequence ID" value="NZ_JAKLJA010000007.1"/>
</dbReference>
<evidence type="ECO:0000313" key="3">
    <source>
        <dbReference type="Proteomes" id="UP001139308"/>
    </source>
</evidence>
<feature type="transmembrane region" description="Helical" evidence="1">
    <location>
        <begin position="20"/>
        <end position="38"/>
    </location>
</feature>
<accession>A0A9X1RMX6</accession>
<name>A0A9X1RMX6_9BURK</name>
<proteinExistence type="predicted"/>
<feature type="transmembrane region" description="Helical" evidence="1">
    <location>
        <begin position="58"/>
        <end position="79"/>
    </location>
</feature>
<feature type="transmembrane region" description="Helical" evidence="1">
    <location>
        <begin position="155"/>
        <end position="173"/>
    </location>
</feature>
<keyword evidence="1" id="KW-1133">Transmembrane helix</keyword>
<sequence length="181" mass="19375">MNNRERNPGERTPINLVHRAMQIAATAWLLTASCIAMADNTVPPNIPDCQGAQCLPYTLKIVILIGMSVLLFVSLIIVIKSLRVQKWSLALALSEEASLPEGTPQPAAGQLPPMVPSSSRLIALFGTIILGTFFIGVGFYVIWQLCSGGRIDMANSAWAFFASGATLFIPYGVNKAASALN</sequence>
<keyword evidence="1" id="KW-0812">Transmembrane</keyword>
<dbReference type="AlphaFoldDB" id="A0A9X1RMX6"/>
<dbReference type="EMBL" id="JAKLJA010000007">
    <property type="protein sequence ID" value="MCG5074070.1"/>
    <property type="molecule type" value="Genomic_DNA"/>
</dbReference>
<feature type="transmembrane region" description="Helical" evidence="1">
    <location>
        <begin position="121"/>
        <end position="143"/>
    </location>
</feature>
<dbReference type="PROSITE" id="PS51257">
    <property type="entry name" value="PROKAR_LIPOPROTEIN"/>
    <property type="match status" value="1"/>
</dbReference>
<reference evidence="2" key="1">
    <citation type="submission" date="2022-01" db="EMBL/GenBank/DDBJ databases">
        <title>Genome sequence and assembly of Parabukholderia sp. RG36.</title>
        <authorList>
            <person name="Chhetri G."/>
        </authorList>
    </citation>
    <scope>NUCLEOTIDE SEQUENCE</scope>
    <source>
        <strain evidence="2">RG36</strain>
    </source>
</reference>
<dbReference type="Proteomes" id="UP001139308">
    <property type="component" value="Unassembled WGS sequence"/>
</dbReference>